<gene>
    <name evidence="1" type="ORF">CRECT_1340</name>
</gene>
<evidence type="ECO:0000313" key="2">
    <source>
        <dbReference type="Proteomes" id="UP000502377"/>
    </source>
</evidence>
<sequence length="118" mass="13126">MKIKRVKDRVLGANQKHVMLSGVEGKTLMITRVEFYNLVRANELKKGEYHRDDVGLAIFKKSPQNVVLPLGEHAIGGAATPLYLASDEELILFASGSNYSDSGKKLNYIITYEEIDNA</sequence>
<dbReference type="EMBL" id="CP012543">
    <property type="protein sequence ID" value="QCD46994.1"/>
    <property type="molecule type" value="Genomic_DNA"/>
</dbReference>
<accession>A0A6G5QN31</accession>
<evidence type="ECO:0000313" key="1">
    <source>
        <dbReference type="EMBL" id="QCD46994.1"/>
    </source>
</evidence>
<dbReference type="Proteomes" id="UP000502377">
    <property type="component" value="Chromosome"/>
</dbReference>
<dbReference type="KEGG" id="crx:CRECT_1340"/>
<reference evidence="1 2" key="1">
    <citation type="submission" date="2016-07" db="EMBL/GenBank/DDBJ databases">
        <title>Comparative genomics of the Campylobacter concisus group.</title>
        <authorList>
            <person name="Miller W.G."/>
            <person name="Yee E."/>
            <person name="Chapman M.H."/>
            <person name="Huynh S."/>
            <person name="Bono J.L."/>
            <person name="On S.L.W."/>
            <person name="StLeger J."/>
            <person name="Foster G."/>
            <person name="Parker C.T."/>
        </authorList>
    </citation>
    <scope>NUCLEOTIDE SEQUENCE [LARGE SCALE GENOMIC DNA]</scope>
    <source>
        <strain evidence="1 2">ATCC 33238</strain>
    </source>
</reference>
<name>A0A6G5QN31_CAMRE</name>
<proteinExistence type="predicted"/>
<organism evidence="1 2">
    <name type="scientific">Campylobacter rectus</name>
    <name type="common">Wolinella recta</name>
    <dbReference type="NCBI Taxonomy" id="203"/>
    <lineage>
        <taxon>Bacteria</taxon>
        <taxon>Pseudomonadati</taxon>
        <taxon>Campylobacterota</taxon>
        <taxon>Epsilonproteobacteria</taxon>
        <taxon>Campylobacterales</taxon>
        <taxon>Campylobacteraceae</taxon>
        <taxon>Campylobacter</taxon>
    </lineage>
</organism>
<dbReference type="RefSeq" id="WP_002944563.1">
    <property type="nucleotide sequence ID" value="NZ_CP012543.1"/>
</dbReference>
<protein>
    <submittedName>
        <fullName evidence="1">Uncharacterized protein</fullName>
    </submittedName>
</protein>
<dbReference type="AlphaFoldDB" id="A0A6G5QN31"/>